<accession>A0A250X2Q1</accession>
<dbReference type="Proteomes" id="UP000232323">
    <property type="component" value="Unassembled WGS sequence"/>
</dbReference>
<comment type="caution">
    <text evidence="2">The sequence shown here is derived from an EMBL/GenBank/DDBJ whole genome shotgun (WGS) entry which is preliminary data.</text>
</comment>
<evidence type="ECO:0000313" key="3">
    <source>
        <dbReference type="Proteomes" id="UP000232323"/>
    </source>
</evidence>
<dbReference type="EMBL" id="BEGY01000024">
    <property type="protein sequence ID" value="GAX77348.1"/>
    <property type="molecule type" value="Genomic_DNA"/>
</dbReference>
<feature type="region of interest" description="Disordered" evidence="1">
    <location>
        <begin position="227"/>
        <end position="258"/>
    </location>
</feature>
<evidence type="ECO:0000256" key="1">
    <source>
        <dbReference type="SAM" id="MobiDB-lite"/>
    </source>
</evidence>
<organism evidence="2 3">
    <name type="scientific">Chlamydomonas eustigma</name>
    <dbReference type="NCBI Taxonomy" id="1157962"/>
    <lineage>
        <taxon>Eukaryota</taxon>
        <taxon>Viridiplantae</taxon>
        <taxon>Chlorophyta</taxon>
        <taxon>core chlorophytes</taxon>
        <taxon>Chlorophyceae</taxon>
        <taxon>CS clade</taxon>
        <taxon>Chlamydomonadales</taxon>
        <taxon>Chlamydomonadaceae</taxon>
        <taxon>Chlamydomonas</taxon>
    </lineage>
</organism>
<evidence type="ECO:0000313" key="2">
    <source>
        <dbReference type="EMBL" id="GAX77348.1"/>
    </source>
</evidence>
<proteinExistence type="predicted"/>
<feature type="region of interest" description="Disordered" evidence="1">
    <location>
        <begin position="135"/>
        <end position="155"/>
    </location>
</feature>
<protein>
    <submittedName>
        <fullName evidence="2">Uncharacterized protein</fullName>
    </submittedName>
</protein>
<reference evidence="2 3" key="1">
    <citation type="submission" date="2017-08" db="EMBL/GenBank/DDBJ databases">
        <title>Acidophilic green algal genome provides insights into adaptation to an acidic environment.</title>
        <authorList>
            <person name="Hirooka S."/>
            <person name="Hirose Y."/>
            <person name="Kanesaki Y."/>
            <person name="Higuchi S."/>
            <person name="Fujiwara T."/>
            <person name="Onuma R."/>
            <person name="Era A."/>
            <person name="Ohbayashi R."/>
            <person name="Uzuka A."/>
            <person name="Nozaki H."/>
            <person name="Yoshikawa H."/>
            <person name="Miyagishima S.Y."/>
        </authorList>
    </citation>
    <scope>NUCLEOTIDE SEQUENCE [LARGE SCALE GENOMIC DNA]</scope>
    <source>
        <strain evidence="2 3">NIES-2499</strain>
    </source>
</reference>
<name>A0A250X2Q1_9CHLO</name>
<sequence>MGSGISNCRSQGVVGLSDRIAISEEISSLHLSNEGPGVQKLAVLEFFSGVSAAGFDFLGCRNAPEKSSRCGKHYTESAEPVVAWPSVSVYRQHGVPSTRKLLRSDKPVSLFARVRTSTGETASVLSTFLSGHRPREERQRFSPPLKSLSSDMFPQSSSILQPETKKIENVSVNPNVQDLLQKTASNQHELIRPNLLEKIAATDASAFSSQAGPIVHANCSLLPHHFQSSQDRTEIKLPPSRNSPSPETPVRSSDIGLHSSSPAWRTDYFINSSPFSSPPPPKKSNSSRDLSLHVYSPSMAPQKSSLKKSNSMNGSSSMLKVSSLTHAMSVPDCRELLNDVLEIGDADASGSATHQPSIRHLRRLASRTDVFLTGRVSDFAPVTLPGIAGVIMEEPESADVCAIHPPPSVLSSHLEKLPKLITTASHAAPRKIHWSESEVEISTPVECPRINKKTRCSRTNNRGTRRSWISFDPQELTIGEQGGHGYLLTLKS</sequence>
<feature type="compositionally biased region" description="Low complexity" evidence="1">
    <location>
        <begin position="303"/>
        <end position="317"/>
    </location>
</feature>
<gene>
    <name evidence="2" type="ORF">CEUSTIGMA_g4794.t1</name>
</gene>
<dbReference type="AlphaFoldDB" id="A0A250X2Q1"/>
<feature type="region of interest" description="Disordered" evidence="1">
    <location>
        <begin position="296"/>
        <end position="317"/>
    </location>
</feature>
<keyword evidence="3" id="KW-1185">Reference proteome</keyword>